<evidence type="ECO:0000313" key="2">
    <source>
        <dbReference type="EMBL" id="VAX27812.1"/>
    </source>
</evidence>
<organism evidence="2">
    <name type="scientific">hydrothermal vent metagenome</name>
    <dbReference type="NCBI Taxonomy" id="652676"/>
    <lineage>
        <taxon>unclassified sequences</taxon>
        <taxon>metagenomes</taxon>
        <taxon>ecological metagenomes</taxon>
    </lineage>
</organism>
<keyword evidence="1" id="KW-0472">Membrane</keyword>
<keyword evidence="1" id="KW-0812">Transmembrane</keyword>
<proteinExistence type="predicted"/>
<keyword evidence="1" id="KW-1133">Transmembrane helix</keyword>
<gene>
    <name evidence="2" type="ORF">MNBD_IGNAVI01-221</name>
</gene>
<dbReference type="AlphaFoldDB" id="A0A3B1CHW6"/>
<feature type="transmembrane region" description="Helical" evidence="1">
    <location>
        <begin position="6"/>
        <end position="24"/>
    </location>
</feature>
<name>A0A3B1CHW6_9ZZZZ</name>
<reference evidence="2" key="1">
    <citation type="submission" date="2018-06" db="EMBL/GenBank/DDBJ databases">
        <authorList>
            <person name="Zhirakovskaya E."/>
        </authorList>
    </citation>
    <scope>NUCLEOTIDE SEQUENCE</scope>
</reference>
<sequence length="55" mass="6440">MLQFIVIFLFFMVSLLVMWVALRFSKFKGESEEPCENPEECVLRKIGLSKLHCDS</sequence>
<evidence type="ECO:0000256" key="1">
    <source>
        <dbReference type="SAM" id="Phobius"/>
    </source>
</evidence>
<accession>A0A3B1CHW6</accession>
<dbReference type="EMBL" id="UOGD01000394">
    <property type="protein sequence ID" value="VAX27812.1"/>
    <property type="molecule type" value="Genomic_DNA"/>
</dbReference>
<protein>
    <submittedName>
        <fullName evidence="2">Uncharacterized protein</fullName>
    </submittedName>
</protein>